<name>A0AA39AHW5_VITRO</name>
<feature type="region of interest" description="Disordered" evidence="1">
    <location>
        <begin position="505"/>
        <end position="527"/>
    </location>
</feature>
<organism evidence="4 5">
    <name type="scientific">Vitis rotundifolia</name>
    <name type="common">Muscadine grape</name>
    <dbReference type="NCBI Taxonomy" id="103349"/>
    <lineage>
        <taxon>Eukaryota</taxon>
        <taxon>Viridiplantae</taxon>
        <taxon>Streptophyta</taxon>
        <taxon>Embryophyta</taxon>
        <taxon>Tracheophyta</taxon>
        <taxon>Spermatophyta</taxon>
        <taxon>Magnoliopsida</taxon>
        <taxon>eudicotyledons</taxon>
        <taxon>Gunneridae</taxon>
        <taxon>Pentapetalae</taxon>
        <taxon>rosids</taxon>
        <taxon>Vitales</taxon>
        <taxon>Vitaceae</taxon>
        <taxon>Viteae</taxon>
        <taxon>Vitis</taxon>
    </lineage>
</organism>
<reference evidence="4 5" key="1">
    <citation type="journal article" date="2023" name="BMC Biotechnol.">
        <title>Vitis rotundifolia cv Carlos genome sequencing.</title>
        <authorList>
            <person name="Huff M."/>
            <person name="Hulse-Kemp A."/>
            <person name="Scheffler B."/>
            <person name="Youngblood R."/>
            <person name="Simpson S."/>
            <person name="Babiker E."/>
            <person name="Staton M."/>
        </authorList>
    </citation>
    <scope>NUCLEOTIDE SEQUENCE [LARGE SCALE GENOMIC DNA]</scope>
    <source>
        <tissue evidence="4">Leaf</tissue>
    </source>
</reference>
<dbReference type="PANTHER" id="PTHR33223">
    <property type="entry name" value="CCHC-TYPE DOMAIN-CONTAINING PROTEIN"/>
    <property type="match status" value="1"/>
</dbReference>
<dbReference type="EMBL" id="JARBHA010000002">
    <property type="protein sequence ID" value="KAJ9707524.1"/>
    <property type="molecule type" value="Genomic_DNA"/>
</dbReference>
<feature type="transmembrane region" description="Helical" evidence="2">
    <location>
        <begin position="6"/>
        <end position="29"/>
    </location>
</feature>
<evidence type="ECO:0000313" key="4">
    <source>
        <dbReference type="EMBL" id="KAJ9707524.1"/>
    </source>
</evidence>
<dbReference type="AlphaFoldDB" id="A0AA39AHW5"/>
<keyword evidence="2" id="KW-0812">Transmembrane</keyword>
<evidence type="ECO:0000259" key="3">
    <source>
        <dbReference type="Pfam" id="PF03732"/>
    </source>
</evidence>
<feature type="domain" description="Retrotransposon gag" evidence="3">
    <location>
        <begin position="229"/>
        <end position="319"/>
    </location>
</feature>
<dbReference type="Proteomes" id="UP001168098">
    <property type="component" value="Unassembled WGS sequence"/>
</dbReference>
<evidence type="ECO:0000256" key="2">
    <source>
        <dbReference type="SAM" id="Phobius"/>
    </source>
</evidence>
<keyword evidence="2" id="KW-1133">Transmembrane helix</keyword>
<accession>A0AA39AHW5</accession>
<dbReference type="InterPro" id="IPR005162">
    <property type="entry name" value="Retrotrans_gag_dom"/>
</dbReference>
<gene>
    <name evidence="4" type="ORF">PVL29_002522</name>
</gene>
<evidence type="ECO:0000313" key="5">
    <source>
        <dbReference type="Proteomes" id="UP001168098"/>
    </source>
</evidence>
<dbReference type="Pfam" id="PF03732">
    <property type="entry name" value="Retrotrans_gag"/>
    <property type="match status" value="1"/>
</dbReference>
<keyword evidence="2" id="KW-0472">Membrane</keyword>
<dbReference type="PANTHER" id="PTHR33223:SF8">
    <property type="entry name" value="OS04G0172440 PROTEIN"/>
    <property type="match status" value="1"/>
</dbReference>
<comment type="caution">
    <text evidence="4">The sequence shown here is derived from an EMBL/GenBank/DDBJ whole genome shotgun (WGS) entry which is preliminary data.</text>
</comment>
<keyword evidence="5" id="KW-1185">Reference proteome</keyword>
<feature type="compositionally biased region" description="Polar residues" evidence="1">
    <location>
        <begin position="505"/>
        <end position="517"/>
    </location>
</feature>
<feature type="region of interest" description="Disordered" evidence="1">
    <location>
        <begin position="356"/>
        <end position="377"/>
    </location>
</feature>
<protein>
    <recommendedName>
        <fullName evidence="3">Retrotransposon gag domain-containing protein</fullName>
    </recommendedName>
</protein>
<evidence type="ECO:0000256" key="1">
    <source>
        <dbReference type="SAM" id="MobiDB-lite"/>
    </source>
</evidence>
<sequence>MLYSCLLGFYLVSFIHFVCIVGSQFRSWLSLESHSWRRVGGRLIRANSHQSSDSSVEMSNKLASTLASIQEFMAGVSRRLDQIESFRQDPHPVGIVTDETVPHASQTTQTLPPGASLGIPFHLVDHYETIPPPTVILPPPIVTTTDDTRLAKQEAKVERLESKMRQIRLQDGGLTWDDRDGIPVATLPPKFHMPDIEHYSGIGCPKIHLRQYSTVMRAHRIDDAQLVALFPLSLSGVAQRWFASIEPSRLRTWEDVAHEFLTQFTFSADIDVSRRELEATRQRPDEFISSFVSRWRAKVAGMIDRPKEQDQIDMVLRNLQPRFARRLVGIPFQDLKSLVHATFSVEKAIARGLWIDTSPSPDNKGKKPVESSTRSGEVGAISYQHQRPTHHSPYGPPTVRAHLSHPQYQYHPVYAQQSYIAQTSMLPRPSPLRAIGPPAFETLRDPGLIVLLAPCPLPHPIPPYFRLHEHCSFHQTQGHATDYCSTLHHAIQDLIDSGLANLSRPSVTTNPLPTHSTHAVPPPPSLQ</sequence>
<proteinExistence type="predicted"/>